<evidence type="ECO:0000313" key="4">
    <source>
        <dbReference type="Proteomes" id="UP001221838"/>
    </source>
</evidence>
<keyword evidence="2" id="KW-0812">Transmembrane</keyword>
<dbReference type="Proteomes" id="UP001221838">
    <property type="component" value="Unassembled WGS sequence"/>
</dbReference>
<evidence type="ECO:0000313" key="3">
    <source>
        <dbReference type="EMBL" id="MDC0709691.1"/>
    </source>
</evidence>
<reference evidence="3 4" key="1">
    <citation type="submission" date="2022-11" db="EMBL/GenBank/DDBJ databases">
        <title>Minimal conservation of predation-associated metabolite biosynthetic gene clusters underscores biosynthetic potential of Myxococcota including descriptions for ten novel species: Archangium lansinium sp. nov., Myxococcus landrumus sp. nov., Nannocystis bai.</title>
        <authorList>
            <person name="Ahearne A."/>
            <person name="Stevens C."/>
            <person name="Dowd S."/>
        </authorList>
    </citation>
    <scope>NUCLEOTIDE SEQUENCE [LARGE SCALE GENOMIC DNA]</scope>
    <source>
        <strain evidence="3 4">NCWAL01</strain>
    </source>
</reference>
<organism evidence="3 4">
    <name type="scientific">Stigmatella ashevillensis</name>
    <dbReference type="NCBI Taxonomy" id="2995309"/>
    <lineage>
        <taxon>Bacteria</taxon>
        <taxon>Pseudomonadati</taxon>
        <taxon>Myxococcota</taxon>
        <taxon>Myxococcia</taxon>
        <taxon>Myxococcales</taxon>
        <taxon>Cystobacterineae</taxon>
        <taxon>Archangiaceae</taxon>
        <taxon>Stigmatella</taxon>
    </lineage>
</organism>
<proteinExistence type="predicted"/>
<feature type="region of interest" description="Disordered" evidence="1">
    <location>
        <begin position="224"/>
        <end position="256"/>
    </location>
</feature>
<feature type="transmembrane region" description="Helical" evidence="2">
    <location>
        <begin position="48"/>
        <end position="69"/>
    </location>
</feature>
<feature type="compositionally biased region" description="Basic and acidic residues" evidence="1">
    <location>
        <begin position="226"/>
        <end position="243"/>
    </location>
</feature>
<evidence type="ECO:0000256" key="1">
    <source>
        <dbReference type="SAM" id="MobiDB-lite"/>
    </source>
</evidence>
<accession>A0ABT5D7Q2</accession>
<name>A0ABT5D7Q2_9BACT</name>
<dbReference type="RefSeq" id="WP_272138452.1">
    <property type="nucleotide sequence ID" value="NZ_JAQNDM010000002.1"/>
</dbReference>
<comment type="caution">
    <text evidence="3">The sequence shown here is derived from an EMBL/GenBank/DDBJ whole genome shotgun (WGS) entry which is preliminary data.</text>
</comment>
<gene>
    <name evidence="3" type="ORF">POL68_14560</name>
</gene>
<keyword evidence="2" id="KW-1133">Transmembrane helix</keyword>
<keyword evidence="4" id="KW-1185">Reference proteome</keyword>
<evidence type="ECO:0000256" key="2">
    <source>
        <dbReference type="SAM" id="Phobius"/>
    </source>
</evidence>
<protein>
    <submittedName>
        <fullName evidence="3">Uncharacterized protein</fullName>
    </submittedName>
</protein>
<dbReference type="EMBL" id="JAQNDM010000002">
    <property type="protein sequence ID" value="MDC0709691.1"/>
    <property type="molecule type" value="Genomic_DNA"/>
</dbReference>
<keyword evidence="2" id="KW-0472">Membrane</keyword>
<sequence>MKGPSGKTLGANVAAWGLLAWLYGGDLADALRARSAEVAAFSHLPSLWRPAAVLALAAGAVGVAVWGLLRRRGDDFKGYRLSPLILVGALFLDLVVAEPRVPVGSWDMASLALQHFHGLVQERTPSGEVPVDPRVLGALVKELGVPPYLVHGEPVREYTLQVRENCEGPVRSAAGLLPGTLLYCVAPQRQGAWVSLVGLPAERRFGPAEVLAQAGETRFLLVQPVKQDEADTPARTDAFREGAEPGVGKQAPKQAP</sequence>